<dbReference type="Gene3D" id="3.10.450.50">
    <property type="match status" value="1"/>
</dbReference>
<dbReference type="InterPro" id="IPR032710">
    <property type="entry name" value="NTF2-like_dom_sf"/>
</dbReference>
<dbReference type="EMBL" id="CP001700">
    <property type="protein sequence ID" value="ACU75084.1"/>
    <property type="molecule type" value="Genomic_DNA"/>
</dbReference>
<dbReference type="InterPro" id="IPR037401">
    <property type="entry name" value="SnoaL-like"/>
</dbReference>
<reference evidence="2 3" key="1">
    <citation type="journal article" date="2009" name="Stand. Genomic Sci.">
        <title>Complete genome sequence of Catenulispora acidiphila type strain (ID 139908).</title>
        <authorList>
            <person name="Copeland A."/>
            <person name="Lapidus A."/>
            <person name="Glavina Del Rio T."/>
            <person name="Nolan M."/>
            <person name="Lucas S."/>
            <person name="Chen F."/>
            <person name="Tice H."/>
            <person name="Cheng J.F."/>
            <person name="Bruce D."/>
            <person name="Goodwin L."/>
            <person name="Pitluck S."/>
            <person name="Mikhailova N."/>
            <person name="Pati A."/>
            <person name="Ivanova N."/>
            <person name="Mavromatis K."/>
            <person name="Chen A."/>
            <person name="Palaniappan K."/>
            <person name="Chain P."/>
            <person name="Land M."/>
            <person name="Hauser L."/>
            <person name="Chang Y.J."/>
            <person name="Jeffries C.D."/>
            <person name="Chertkov O."/>
            <person name="Brettin T."/>
            <person name="Detter J.C."/>
            <person name="Han C."/>
            <person name="Ali Z."/>
            <person name="Tindall B.J."/>
            <person name="Goker M."/>
            <person name="Bristow J."/>
            <person name="Eisen J.A."/>
            <person name="Markowitz V."/>
            <person name="Hugenholtz P."/>
            <person name="Kyrpides N.C."/>
            <person name="Klenk H.P."/>
        </authorList>
    </citation>
    <scope>NUCLEOTIDE SEQUENCE [LARGE SCALE GENOMIC DNA]</scope>
    <source>
        <strain evidence="3">DSM 44928 / JCM 14897 / NBRC 102108 / NRRL B-24433 / ID139908</strain>
    </source>
</reference>
<dbReference type="HOGENOM" id="CLU_132094_1_0_11"/>
<feature type="domain" description="SnoaL-like" evidence="1">
    <location>
        <begin position="22"/>
        <end position="143"/>
    </location>
</feature>
<dbReference type="SUPFAM" id="SSF54427">
    <property type="entry name" value="NTF2-like"/>
    <property type="match status" value="1"/>
</dbReference>
<keyword evidence="3" id="KW-1185">Reference proteome</keyword>
<dbReference type="KEGG" id="cai:Caci_6230"/>
<dbReference type="Proteomes" id="UP000000851">
    <property type="component" value="Chromosome"/>
</dbReference>
<evidence type="ECO:0000313" key="3">
    <source>
        <dbReference type="Proteomes" id="UP000000851"/>
    </source>
</evidence>
<organism evidence="2 3">
    <name type="scientific">Catenulispora acidiphila (strain DSM 44928 / JCM 14897 / NBRC 102108 / NRRL B-24433 / ID139908)</name>
    <dbReference type="NCBI Taxonomy" id="479433"/>
    <lineage>
        <taxon>Bacteria</taxon>
        <taxon>Bacillati</taxon>
        <taxon>Actinomycetota</taxon>
        <taxon>Actinomycetes</taxon>
        <taxon>Catenulisporales</taxon>
        <taxon>Catenulisporaceae</taxon>
        <taxon>Catenulispora</taxon>
    </lineage>
</organism>
<dbReference type="InterPro" id="IPR011944">
    <property type="entry name" value="Steroid_delta5-4_isomerase"/>
</dbReference>
<dbReference type="AlphaFoldDB" id="C7QIK7"/>
<dbReference type="STRING" id="479433.Caci_6230"/>
<dbReference type="Pfam" id="PF13474">
    <property type="entry name" value="SnoaL_3"/>
    <property type="match status" value="1"/>
</dbReference>
<proteinExistence type="predicted"/>
<name>C7QIK7_CATAD</name>
<dbReference type="eggNOG" id="COG4319">
    <property type="taxonomic scope" value="Bacteria"/>
</dbReference>
<dbReference type="InParanoid" id="C7QIK7"/>
<sequence length="146" mass="16170">MTDTPDTPDTVSPAAGTDEQQIRRLIESWAAAVRRGDLDAVVADHDADIVMFDVPPPYQGIRGMDAYRESWPPFFEYLAKGASFDFVELNVVAGADVAFVYALLLCDTPEGTAANPDNRLRLTVGLRKRDGRWIVTHEHHSFPSLP</sequence>
<evidence type="ECO:0000313" key="2">
    <source>
        <dbReference type="EMBL" id="ACU75084.1"/>
    </source>
</evidence>
<dbReference type="NCBIfam" id="TIGR02246">
    <property type="entry name" value="SgcJ/EcaC family oxidoreductase"/>
    <property type="match status" value="1"/>
</dbReference>
<protein>
    <recommendedName>
        <fullName evidence="1">SnoaL-like domain-containing protein</fullName>
    </recommendedName>
</protein>
<gene>
    <name evidence="2" type="ordered locus">Caci_6230</name>
</gene>
<dbReference type="OrthoDB" id="9812295at2"/>
<evidence type="ECO:0000259" key="1">
    <source>
        <dbReference type="Pfam" id="PF13474"/>
    </source>
</evidence>
<accession>C7QIK7</accession>